<sequence length="165" mass="18209">MTSPTIRPATRADAPAVAGIYNPYIEQTTISFEEVPVTADDMARRIDDVNNAGLPWLVLEADGRVRGYAYATKWRVRPAYRHSVETSVYLEGGAQGQGWGGALYRALIELLRAKGIHLAIGGIALPNERSVALHEAVGFAKAAHFSEVGFKRNRWIDVGYWQLKL</sequence>
<evidence type="ECO:0000256" key="1">
    <source>
        <dbReference type="ARBA" id="ARBA00022679"/>
    </source>
</evidence>
<evidence type="ECO:0000256" key="2">
    <source>
        <dbReference type="ARBA" id="ARBA00023315"/>
    </source>
</evidence>
<comment type="caution">
    <text evidence="4">The sequence shown here is derived from an EMBL/GenBank/DDBJ whole genome shotgun (WGS) entry which is preliminary data.</text>
</comment>
<dbReference type="PANTHER" id="PTHR43072">
    <property type="entry name" value="N-ACETYLTRANSFERASE"/>
    <property type="match status" value="1"/>
</dbReference>
<evidence type="ECO:0000313" key="5">
    <source>
        <dbReference type="Proteomes" id="UP001205861"/>
    </source>
</evidence>
<protein>
    <submittedName>
        <fullName evidence="4">GNAT family N-acetyltransferase</fullName>
    </submittedName>
</protein>
<name>A0ABT2BLW9_9BURK</name>
<dbReference type="EMBL" id="JANUGV010000004">
    <property type="protein sequence ID" value="MCS0609506.1"/>
    <property type="molecule type" value="Genomic_DNA"/>
</dbReference>
<reference evidence="4 5" key="1">
    <citation type="submission" date="2022-08" db="EMBL/GenBank/DDBJ databases">
        <title>Reclassification of Massilia species as members of the genera Telluria, Duganella, Pseudoduganella, Mokoshia gen. nov. and Zemynaea gen. nov. using orthogonal and non-orthogonal genome-based approaches.</title>
        <authorList>
            <person name="Bowman J.P."/>
        </authorList>
    </citation>
    <scope>NUCLEOTIDE SEQUENCE [LARGE SCALE GENOMIC DNA]</scope>
    <source>
        <strain evidence="4 5">JCM 31607</strain>
    </source>
</reference>
<dbReference type="Pfam" id="PF13420">
    <property type="entry name" value="Acetyltransf_4"/>
    <property type="match status" value="1"/>
</dbReference>
<dbReference type="PROSITE" id="PS51186">
    <property type="entry name" value="GNAT"/>
    <property type="match status" value="1"/>
</dbReference>
<dbReference type="Gene3D" id="3.40.630.30">
    <property type="match status" value="1"/>
</dbReference>
<proteinExistence type="predicted"/>
<organism evidence="4 5">
    <name type="scientific">Massilia solisilvae</name>
    <dbReference type="NCBI Taxonomy" id="1811225"/>
    <lineage>
        <taxon>Bacteria</taxon>
        <taxon>Pseudomonadati</taxon>
        <taxon>Pseudomonadota</taxon>
        <taxon>Betaproteobacteria</taxon>
        <taxon>Burkholderiales</taxon>
        <taxon>Oxalobacteraceae</taxon>
        <taxon>Telluria group</taxon>
        <taxon>Massilia</taxon>
    </lineage>
</organism>
<feature type="domain" description="N-acetyltransferase" evidence="3">
    <location>
        <begin position="4"/>
        <end position="165"/>
    </location>
</feature>
<accession>A0ABT2BLW9</accession>
<dbReference type="SUPFAM" id="SSF55729">
    <property type="entry name" value="Acyl-CoA N-acyltransferases (Nat)"/>
    <property type="match status" value="1"/>
</dbReference>
<dbReference type="Proteomes" id="UP001205861">
    <property type="component" value="Unassembled WGS sequence"/>
</dbReference>
<keyword evidence="1" id="KW-0808">Transferase</keyword>
<dbReference type="PANTHER" id="PTHR43072:SF23">
    <property type="entry name" value="UPF0039 PROTEIN C11D3.02C"/>
    <property type="match status" value="1"/>
</dbReference>
<dbReference type="InterPro" id="IPR016181">
    <property type="entry name" value="Acyl_CoA_acyltransferase"/>
</dbReference>
<gene>
    <name evidence="4" type="ORF">NX773_15150</name>
</gene>
<evidence type="ECO:0000313" key="4">
    <source>
        <dbReference type="EMBL" id="MCS0609506.1"/>
    </source>
</evidence>
<keyword evidence="5" id="KW-1185">Reference proteome</keyword>
<dbReference type="InterPro" id="IPR000182">
    <property type="entry name" value="GNAT_dom"/>
</dbReference>
<dbReference type="NCBIfam" id="NF040504">
    <property type="entry name" value="resist_ArsN1b"/>
    <property type="match status" value="1"/>
</dbReference>
<keyword evidence="2" id="KW-0012">Acyltransferase</keyword>
<evidence type="ECO:0000259" key="3">
    <source>
        <dbReference type="PROSITE" id="PS51186"/>
    </source>
</evidence>
<dbReference type="RefSeq" id="WP_258857160.1">
    <property type="nucleotide sequence ID" value="NZ_JANUGV010000004.1"/>
</dbReference>